<dbReference type="PANTHER" id="PTHR34704:SF1">
    <property type="entry name" value="ATPASE"/>
    <property type="match status" value="1"/>
</dbReference>
<dbReference type="InterPro" id="IPR027417">
    <property type="entry name" value="P-loop_NTPase"/>
</dbReference>
<dbReference type="STRING" id="264251.FB00_14435"/>
<organism evidence="2 3">
    <name type="scientific">Cellulosimicrobium funkei</name>
    <dbReference type="NCBI Taxonomy" id="264251"/>
    <lineage>
        <taxon>Bacteria</taxon>
        <taxon>Bacillati</taxon>
        <taxon>Actinomycetota</taxon>
        <taxon>Actinomycetes</taxon>
        <taxon>Micrococcales</taxon>
        <taxon>Promicromonosporaceae</taxon>
        <taxon>Cellulosimicrobium</taxon>
    </lineage>
</organism>
<reference evidence="2 3" key="1">
    <citation type="submission" date="2014-05" db="EMBL/GenBank/DDBJ databases">
        <title>Cellulosimicrobium funkei U11 genome.</title>
        <authorList>
            <person name="Hu C."/>
            <person name="Gong Y."/>
            <person name="Wan W."/>
            <person name="Jiang M."/>
        </authorList>
    </citation>
    <scope>NUCLEOTIDE SEQUENCE [LARGE SCALE GENOMIC DNA]</scope>
    <source>
        <strain evidence="2 3">U11</strain>
    </source>
</reference>
<dbReference type="AlphaFoldDB" id="A0A0H2KKT0"/>
<evidence type="ECO:0000313" key="3">
    <source>
        <dbReference type="Proteomes" id="UP000035265"/>
    </source>
</evidence>
<dbReference type="RefSeq" id="WP_047233556.1">
    <property type="nucleotide sequence ID" value="NZ_JNBQ01000021.1"/>
</dbReference>
<accession>A0A0H2KKT0</accession>
<name>A0A0H2KKT0_9MICO</name>
<dbReference type="InterPro" id="IPR004256">
    <property type="entry name" value="DUF234"/>
</dbReference>
<dbReference type="EMBL" id="JNBQ01000021">
    <property type="protein sequence ID" value="KLN34046.1"/>
    <property type="molecule type" value="Genomic_DNA"/>
</dbReference>
<dbReference type="Proteomes" id="UP000035265">
    <property type="component" value="Unassembled WGS sequence"/>
</dbReference>
<dbReference type="SUPFAM" id="SSF52540">
    <property type="entry name" value="P-loop containing nucleoside triphosphate hydrolases"/>
    <property type="match status" value="1"/>
</dbReference>
<comment type="caution">
    <text evidence="2">The sequence shown here is derived from an EMBL/GenBank/DDBJ whole genome shotgun (WGS) entry which is preliminary data.</text>
</comment>
<dbReference type="Pfam" id="PF03008">
    <property type="entry name" value="DUF234"/>
    <property type="match status" value="1"/>
</dbReference>
<dbReference type="PATRIC" id="fig|264251.5.peg.2940"/>
<evidence type="ECO:0000313" key="2">
    <source>
        <dbReference type="EMBL" id="KLN34046.1"/>
    </source>
</evidence>
<evidence type="ECO:0000259" key="1">
    <source>
        <dbReference type="Pfam" id="PF03008"/>
    </source>
</evidence>
<feature type="domain" description="DUF234" evidence="1">
    <location>
        <begin position="327"/>
        <end position="420"/>
    </location>
</feature>
<keyword evidence="3" id="KW-1185">Reference proteome</keyword>
<protein>
    <recommendedName>
        <fullName evidence="1">DUF234 domain-containing protein</fullName>
    </recommendedName>
</protein>
<proteinExistence type="predicted"/>
<dbReference type="PANTHER" id="PTHR34704">
    <property type="entry name" value="ATPASE"/>
    <property type="match status" value="1"/>
</dbReference>
<sequence>MAGFVGRATELRELAQQLDVVRTGGRADAGVAVLLRGRRRVGKSRLVTELIEREAVPSVYFQAARHAPPGDELAAFAEAVAQSDLPGAVVAEGNKPDSLTAALRLLAAALPAESPAIVVVDELPWLLEGIQGGAGELQRVWDRELSRRPVLLLLLGSDLAMMEALGRPDEPFHGRATEMLLRALSPRDVARMTGLTGSDAFDAFLVTGGQPLVAQEWQPEEPPVTFVRRAYERATSALVVSGTRVLDGELPSTSHARLVLTAIGGKGERTHSRILQALDGSISPTTLDRSLGLLTEKRVIAADEPLSTRSATKDRRWRVSDPALRFWLAMVEPALPDIDRGRPDLAAARFETTFSSWRGRAIEPVVREALARLLPDETWPGARDVGGWWPRNNTPEIDLVAADVRPARTIAFVGSIKWHARTPFTSRDVDALAADAVHVPGVGAATPLVAVCPAGADDDPRLSRVWTADDLLAAWP</sequence>
<gene>
    <name evidence="2" type="ORF">FB00_14435</name>
</gene>
<dbReference type="Gene3D" id="3.40.50.300">
    <property type="entry name" value="P-loop containing nucleotide triphosphate hydrolases"/>
    <property type="match status" value="1"/>
</dbReference>